<dbReference type="RefSeq" id="WP_011724510.1">
    <property type="nucleotide sequence ID" value="NC_008595.1"/>
</dbReference>
<dbReference type="GO" id="GO:0003746">
    <property type="term" value="F:translation elongation factor activity"/>
    <property type="evidence" value="ECO:0007669"/>
    <property type="project" value="UniProtKB-KW"/>
</dbReference>
<accession>A0A0H3A1I6</accession>
<organism evidence="2 3">
    <name type="scientific">Mycobacterium avium (strain 104)</name>
    <dbReference type="NCBI Taxonomy" id="243243"/>
    <lineage>
        <taxon>Bacteria</taxon>
        <taxon>Bacillati</taxon>
        <taxon>Actinomycetota</taxon>
        <taxon>Actinomycetes</taxon>
        <taxon>Mycobacteriales</taxon>
        <taxon>Mycobacteriaceae</taxon>
        <taxon>Mycobacterium</taxon>
        <taxon>Mycobacterium avium complex (MAC)</taxon>
    </lineage>
</organism>
<keyword evidence="2" id="KW-0648">Protein biosynthesis</keyword>
<dbReference type="HOGENOM" id="CLU_101379_0_1_11"/>
<evidence type="ECO:0000313" key="2">
    <source>
        <dbReference type="EMBL" id="ABK67869.1"/>
    </source>
</evidence>
<dbReference type="EMBL" id="CP000479">
    <property type="protein sequence ID" value="ABK67869.1"/>
    <property type="molecule type" value="Genomic_DNA"/>
</dbReference>
<protein>
    <submittedName>
        <fullName evidence="2">Transcription elongation factor GreA</fullName>
    </submittedName>
</protein>
<dbReference type="SUPFAM" id="SSF54534">
    <property type="entry name" value="FKBP-like"/>
    <property type="match status" value="1"/>
</dbReference>
<gene>
    <name evidence="2" type="ordered locus">MAV_1985</name>
</gene>
<feature type="region of interest" description="Disordered" evidence="1">
    <location>
        <begin position="152"/>
        <end position="177"/>
    </location>
</feature>
<reference evidence="2 3" key="1">
    <citation type="submission" date="2006-10" db="EMBL/GenBank/DDBJ databases">
        <authorList>
            <person name="Fleischmann R.D."/>
            <person name="Dodson R.J."/>
            <person name="Haft D.H."/>
            <person name="Merkel J.S."/>
            <person name="Nelson W.C."/>
            <person name="Fraser C.M."/>
        </authorList>
    </citation>
    <scope>NUCLEOTIDE SEQUENCE [LARGE SCALE GENOMIC DNA]</scope>
    <source>
        <strain evidence="2 3">104</strain>
    </source>
</reference>
<dbReference type="Proteomes" id="UP000001574">
    <property type="component" value="Chromosome"/>
</dbReference>
<dbReference type="AlphaFoldDB" id="A0A0H3A1I6"/>
<dbReference type="KEGG" id="mav:MAV_1985"/>
<name>A0A0H3A1I6_MYCA1</name>
<proteinExistence type="predicted"/>
<evidence type="ECO:0000256" key="1">
    <source>
        <dbReference type="SAM" id="MobiDB-lite"/>
    </source>
</evidence>
<keyword evidence="2" id="KW-0251">Elongation factor</keyword>
<evidence type="ECO:0000313" key="3">
    <source>
        <dbReference type="Proteomes" id="UP000001574"/>
    </source>
</evidence>
<sequence>MTSDTIASSTSQYHRGLRDELSALRSQRSVEVPDDFMDYRPGRAARPSVRRNRIRVLEELLAAGPGSGDRAAQAVAAPGMVLTIRYDATGETETFLLGRRNGGGGRVKVYSMASPLGRSVAGARPGEQRIYAIPNDTGRVVTLLKVVPYAGGDSKPRSPQDIQRCADAGLADERRQA</sequence>